<gene>
    <name evidence="2" type="ORF">ELI19_16135</name>
</gene>
<evidence type="ECO:0000313" key="3">
    <source>
        <dbReference type="Proteomes" id="UP000292036"/>
    </source>
</evidence>
<dbReference type="EMBL" id="SIPS01000001">
    <property type="protein sequence ID" value="TAW30935.1"/>
    <property type="molecule type" value="Genomic_DNA"/>
</dbReference>
<name>A0ABD7PVP2_RHILE</name>
<sequence>MNGTLAIWYEPALKPSVPSDGSTSAPRPELEIHFNLWRDAASTTNFLDVGLRISKPELLKRIYLYFPAPIEPSQITDLSEVMKYAQTLDAVFNSVVSIDEQTDLRYTTISDGSPFVTVHKVRPGTDIELSPVADDGKGPGCQLTFNDEMCKRLVTGDSQDQYMRLRIVLRGRSQALFTEELTARDRIFVSSAHRLELTELRLNEHRSFPPSIAQNAQKNAFKIKRVHYFLIRELGHALVTQHPPLRKVRRLEANLWASYLRGRAVTDREVPAEEKLASRMVIYHWRADATTESPINDFTAFASFQTNATGLLFYLIAITLLGAIGGALSDWGEGQFGLKTSFWIWTVALFVLWLLAWSGVWSRFESALGASGKALVRAVTYPFRSAAN</sequence>
<reference evidence="2 3" key="1">
    <citation type="submission" date="2019-02" db="EMBL/GenBank/DDBJ databases">
        <title>The genomic architecture of introgression among sibling species of bacteria.</title>
        <authorList>
            <person name="Cavassim M.I.A."/>
            <person name="Moeskjaer S."/>
            <person name="Moslemi C."/>
            <person name="Fields B."/>
            <person name="Bachmann A."/>
            <person name="Vilhjalmsson B."/>
            <person name="Schierup M.H."/>
            <person name="Young J.P.W."/>
            <person name="Andersen S.U."/>
        </authorList>
    </citation>
    <scope>NUCLEOTIDE SEQUENCE [LARGE SCALE GENOMIC DNA]</scope>
    <source>
        <strain evidence="2 3">SM151B</strain>
    </source>
</reference>
<feature type="transmembrane region" description="Helical" evidence="1">
    <location>
        <begin position="342"/>
        <end position="361"/>
    </location>
</feature>
<proteinExistence type="predicted"/>
<comment type="caution">
    <text evidence="2">The sequence shown here is derived from an EMBL/GenBank/DDBJ whole genome shotgun (WGS) entry which is preliminary data.</text>
</comment>
<feature type="transmembrane region" description="Helical" evidence="1">
    <location>
        <begin position="311"/>
        <end position="330"/>
    </location>
</feature>
<dbReference type="AlphaFoldDB" id="A0ABD7PVP2"/>
<dbReference type="RefSeq" id="WP_130727301.1">
    <property type="nucleotide sequence ID" value="NZ_SINY01000001.1"/>
</dbReference>
<keyword evidence="1" id="KW-0472">Membrane</keyword>
<organism evidence="2 3">
    <name type="scientific">Rhizobium leguminosarum</name>
    <dbReference type="NCBI Taxonomy" id="384"/>
    <lineage>
        <taxon>Bacteria</taxon>
        <taxon>Pseudomonadati</taxon>
        <taxon>Pseudomonadota</taxon>
        <taxon>Alphaproteobacteria</taxon>
        <taxon>Hyphomicrobiales</taxon>
        <taxon>Rhizobiaceae</taxon>
        <taxon>Rhizobium/Agrobacterium group</taxon>
        <taxon>Rhizobium</taxon>
    </lineage>
</organism>
<evidence type="ECO:0000256" key="1">
    <source>
        <dbReference type="SAM" id="Phobius"/>
    </source>
</evidence>
<accession>A0ABD7PVP2</accession>
<protein>
    <submittedName>
        <fullName evidence="2">Uncharacterized protein</fullName>
    </submittedName>
</protein>
<keyword evidence="1" id="KW-0812">Transmembrane</keyword>
<dbReference type="Proteomes" id="UP000292036">
    <property type="component" value="Unassembled WGS sequence"/>
</dbReference>
<keyword evidence="1" id="KW-1133">Transmembrane helix</keyword>
<evidence type="ECO:0000313" key="2">
    <source>
        <dbReference type="EMBL" id="TAW30935.1"/>
    </source>
</evidence>